<dbReference type="InterPro" id="IPR036188">
    <property type="entry name" value="FAD/NAD-bd_sf"/>
</dbReference>
<comment type="cofactor">
    <cofactor evidence="2">
        <name>[4Fe-4S] cluster</name>
        <dbReference type="ChEBI" id="CHEBI:49883"/>
    </cofactor>
</comment>
<dbReference type="InterPro" id="IPR016156">
    <property type="entry name" value="FAD/NAD-linked_Rdtase_dimer_sf"/>
</dbReference>
<dbReference type="PRINTS" id="PR00469">
    <property type="entry name" value="PNDRDTASEII"/>
</dbReference>
<evidence type="ECO:0000256" key="7">
    <source>
        <dbReference type="ARBA" id="ARBA00022630"/>
    </source>
</evidence>
<dbReference type="PRINTS" id="PR00368">
    <property type="entry name" value="FADPNR"/>
</dbReference>
<dbReference type="InterPro" id="IPR007419">
    <property type="entry name" value="BFD-like_2Fe2S-bd_dom"/>
</dbReference>
<feature type="domain" description="NADH-rubredoxin oxidoreductase C-terminal" evidence="15">
    <location>
        <begin position="310"/>
        <end position="364"/>
    </location>
</feature>
<evidence type="ECO:0000313" key="17">
    <source>
        <dbReference type="Proteomes" id="UP001596504"/>
    </source>
</evidence>
<dbReference type="EMBL" id="JBHTCJ010000001">
    <property type="protein sequence ID" value="MFC7340394.1"/>
    <property type="molecule type" value="Genomic_DNA"/>
</dbReference>
<name>A0ABW2LD17_9PSEU</name>
<sequence>MSPAVSLDRAAGRVVVVGAGPAAHRLVAKLRSGGHAGPITVLGAEDRPAYNRVLLGSVLDGSLPAEALAMPELDAEVRTASPVTDLNRAQRRVRTADGREFGYDVLVLATGARPVLPRLPGLADEQLTALRTLRDCERLAELDGPIAVLGGGILGVEAARGLLARGHRVSLVHPQQHLMERQIDETAGRLLADRLGKLGVDLRLGVRAVGHRSGALVLDDGTEVPARLVLACAGVRPETALAQRAGLRVERGVLVDAQLRTSDPAVHAIGDCAEHAGSAPGSVSAAWQQAETLAGLLTGGRAEYRCTRAVTRLKARGIDLASIGSVEQLVSTDAEVVTLSDPARGRYARLALHAGRISGAVLVGFPEAIAAVGQLHDRDLPMPSDRLALLLGTPAAVPGAPVELPEDAVVCRCNNVTKKSLTAAWHGGARTVAELAKSTRATTGCGSCVDDVGAVCSALADRIESEREGAA</sequence>
<gene>
    <name evidence="16" type="ORF">ACFQRI_03140</name>
</gene>
<accession>A0ABW2LD17</accession>
<evidence type="ECO:0000259" key="15">
    <source>
        <dbReference type="Pfam" id="PF18267"/>
    </source>
</evidence>
<dbReference type="Pfam" id="PF07992">
    <property type="entry name" value="Pyr_redox_2"/>
    <property type="match status" value="1"/>
</dbReference>
<evidence type="ECO:0000256" key="4">
    <source>
        <dbReference type="ARBA" id="ARBA00005096"/>
    </source>
</evidence>
<evidence type="ECO:0000259" key="13">
    <source>
        <dbReference type="Pfam" id="PF04324"/>
    </source>
</evidence>
<dbReference type="PANTHER" id="PTHR43809">
    <property type="entry name" value="NITRITE REDUCTASE (NADH) LARGE SUBUNIT"/>
    <property type="match status" value="1"/>
</dbReference>
<comment type="pathway">
    <text evidence="4">Nitrogen metabolism; nitrate reduction (assimilation).</text>
</comment>
<keyword evidence="12" id="KW-0411">Iron-sulfur</keyword>
<evidence type="ECO:0000259" key="14">
    <source>
        <dbReference type="Pfam" id="PF07992"/>
    </source>
</evidence>
<dbReference type="InterPro" id="IPR041854">
    <property type="entry name" value="BFD-like_2Fe2S-bd_dom_sf"/>
</dbReference>
<dbReference type="Pfam" id="PF18267">
    <property type="entry name" value="Rubredoxin_C"/>
    <property type="match status" value="1"/>
</dbReference>
<keyword evidence="9" id="KW-0274">FAD</keyword>
<dbReference type="Gene3D" id="3.30.390.30">
    <property type="match status" value="1"/>
</dbReference>
<feature type="domain" description="BFD-like [2Fe-2S]-binding" evidence="13">
    <location>
        <begin position="409"/>
        <end position="452"/>
    </location>
</feature>
<keyword evidence="6" id="KW-0349">Heme</keyword>
<dbReference type="InterPro" id="IPR041575">
    <property type="entry name" value="Rubredoxin_C"/>
</dbReference>
<evidence type="ECO:0000256" key="2">
    <source>
        <dbReference type="ARBA" id="ARBA00001966"/>
    </source>
</evidence>
<keyword evidence="17" id="KW-1185">Reference proteome</keyword>
<comment type="caution">
    <text evidence="16">The sequence shown here is derived from an EMBL/GenBank/DDBJ whole genome shotgun (WGS) entry which is preliminary data.</text>
</comment>
<protein>
    <submittedName>
        <fullName evidence="16">FAD-dependent oxidoreductase</fullName>
    </submittedName>
</protein>
<dbReference type="InterPro" id="IPR023753">
    <property type="entry name" value="FAD/NAD-binding_dom"/>
</dbReference>
<evidence type="ECO:0000256" key="10">
    <source>
        <dbReference type="ARBA" id="ARBA00023002"/>
    </source>
</evidence>
<dbReference type="RefSeq" id="WP_380664160.1">
    <property type="nucleotide sequence ID" value="NZ_JBHTCJ010000001.1"/>
</dbReference>
<evidence type="ECO:0000256" key="3">
    <source>
        <dbReference type="ARBA" id="ARBA00001974"/>
    </source>
</evidence>
<dbReference type="Gene3D" id="1.10.10.1100">
    <property type="entry name" value="BFD-like [2Fe-2S]-binding domain"/>
    <property type="match status" value="1"/>
</dbReference>
<dbReference type="Gene3D" id="3.50.50.60">
    <property type="entry name" value="FAD/NAD(P)-binding domain"/>
    <property type="match status" value="2"/>
</dbReference>
<feature type="domain" description="FAD/NAD(P)-binding" evidence="14">
    <location>
        <begin position="13"/>
        <end position="290"/>
    </location>
</feature>
<organism evidence="16 17">
    <name type="scientific">Saccharopolyspora griseoalba</name>
    <dbReference type="NCBI Taxonomy" id="1431848"/>
    <lineage>
        <taxon>Bacteria</taxon>
        <taxon>Bacillati</taxon>
        <taxon>Actinomycetota</taxon>
        <taxon>Actinomycetes</taxon>
        <taxon>Pseudonocardiales</taxon>
        <taxon>Pseudonocardiaceae</taxon>
        <taxon>Saccharopolyspora</taxon>
    </lineage>
</organism>
<evidence type="ECO:0000256" key="6">
    <source>
        <dbReference type="ARBA" id="ARBA00022617"/>
    </source>
</evidence>
<keyword evidence="8" id="KW-0479">Metal-binding</keyword>
<evidence type="ECO:0000256" key="9">
    <source>
        <dbReference type="ARBA" id="ARBA00022827"/>
    </source>
</evidence>
<evidence type="ECO:0000256" key="5">
    <source>
        <dbReference type="ARBA" id="ARBA00010429"/>
    </source>
</evidence>
<dbReference type="InterPro" id="IPR052034">
    <property type="entry name" value="NasD-like"/>
</dbReference>
<evidence type="ECO:0000256" key="8">
    <source>
        <dbReference type="ARBA" id="ARBA00022723"/>
    </source>
</evidence>
<proteinExistence type="inferred from homology"/>
<keyword evidence="10" id="KW-0560">Oxidoreductase</keyword>
<dbReference type="Proteomes" id="UP001596504">
    <property type="component" value="Unassembled WGS sequence"/>
</dbReference>
<evidence type="ECO:0000256" key="11">
    <source>
        <dbReference type="ARBA" id="ARBA00023004"/>
    </source>
</evidence>
<evidence type="ECO:0000313" key="16">
    <source>
        <dbReference type="EMBL" id="MFC7340394.1"/>
    </source>
</evidence>
<comment type="similarity">
    <text evidence="5">Belongs to the nitrite and sulfite reductase 4Fe-4S domain family.</text>
</comment>
<comment type="cofactor">
    <cofactor evidence="1">
        <name>siroheme</name>
        <dbReference type="ChEBI" id="CHEBI:60052"/>
    </cofactor>
</comment>
<dbReference type="Pfam" id="PF04324">
    <property type="entry name" value="Fer2_BFD"/>
    <property type="match status" value="1"/>
</dbReference>
<keyword evidence="7" id="KW-0285">Flavoprotein</keyword>
<evidence type="ECO:0000256" key="12">
    <source>
        <dbReference type="ARBA" id="ARBA00023014"/>
    </source>
</evidence>
<evidence type="ECO:0000256" key="1">
    <source>
        <dbReference type="ARBA" id="ARBA00001929"/>
    </source>
</evidence>
<dbReference type="PANTHER" id="PTHR43809:SF1">
    <property type="entry name" value="NITRITE REDUCTASE (NADH) LARGE SUBUNIT"/>
    <property type="match status" value="1"/>
</dbReference>
<keyword evidence="11" id="KW-0408">Iron</keyword>
<dbReference type="SUPFAM" id="SSF51905">
    <property type="entry name" value="FAD/NAD(P)-binding domain"/>
    <property type="match status" value="2"/>
</dbReference>
<comment type="cofactor">
    <cofactor evidence="3">
        <name>FAD</name>
        <dbReference type="ChEBI" id="CHEBI:57692"/>
    </cofactor>
</comment>
<reference evidence="17" key="1">
    <citation type="journal article" date="2019" name="Int. J. Syst. Evol. Microbiol.">
        <title>The Global Catalogue of Microorganisms (GCM) 10K type strain sequencing project: providing services to taxonomists for standard genome sequencing and annotation.</title>
        <authorList>
            <consortium name="The Broad Institute Genomics Platform"/>
            <consortium name="The Broad Institute Genome Sequencing Center for Infectious Disease"/>
            <person name="Wu L."/>
            <person name="Ma J."/>
        </authorList>
    </citation>
    <scope>NUCLEOTIDE SEQUENCE [LARGE SCALE GENOMIC DNA]</scope>
    <source>
        <strain evidence="17">WLHS5</strain>
    </source>
</reference>